<proteinExistence type="predicted"/>
<dbReference type="AlphaFoldDB" id="A0A0E9N1B4"/>
<dbReference type="CDD" id="cd07247">
    <property type="entry name" value="SgaA_N_like"/>
    <property type="match status" value="1"/>
</dbReference>
<dbReference type="InterPro" id="IPR052164">
    <property type="entry name" value="Anthracycline_SecMetBiosynth"/>
</dbReference>
<dbReference type="RefSeq" id="WP_245623998.1">
    <property type="nucleotide sequence ID" value="NZ_BBWV01000002.1"/>
</dbReference>
<keyword evidence="3" id="KW-1185">Reference proteome</keyword>
<dbReference type="InterPro" id="IPR029068">
    <property type="entry name" value="Glyas_Bleomycin-R_OHBP_Dase"/>
</dbReference>
<reference evidence="2 3" key="1">
    <citation type="submission" date="2015-04" db="EMBL/GenBank/DDBJ databases">
        <title>Whole genome shotgun sequence of Flavihumibacter petaseus NBRC 106054.</title>
        <authorList>
            <person name="Miyazawa S."/>
            <person name="Hosoyama A."/>
            <person name="Hashimoto M."/>
            <person name="Noguchi M."/>
            <person name="Tsuchikane K."/>
            <person name="Ohji S."/>
            <person name="Yamazoe A."/>
            <person name="Ichikawa N."/>
            <person name="Kimura A."/>
            <person name="Fujita N."/>
        </authorList>
    </citation>
    <scope>NUCLEOTIDE SEQUENCE [LARGE SCALE GENOMIC DNA]</scope>
    <source>
        <strain evidence="2 3">NBRC 106054</strain>
    </source>
</reference>
<gene>
    <name evidence="2" type="ORF">FPE01S_02_06380</name>
</gene>
<evidence type="ECO:0000259" key="1">
    <source>
        <dbReference type="PROSITE" id="PS51819"/>
    </source>
</evidence>
<dbReference type="STRING" id="1220578.FPE01S_02_06380"/>
<dbReference type="Pfam" id="PF00903">
    <property type="entry name" value="Glyoxalase"/>
    <property type="match status" value="1"/>
</dbReference>
<dbReference type="SUPFAM" id="SSF54593">
    <property type="entry name" value="Glyoxalase/Bleomycin resistance protein/Dihydroxybiphenyl dioxygenase"/>
    <property type="match status" value="1"/>
</dbReference>
<feature type="domain" description="VOC" evidence="1">
    <location>
        <begin position="18"/>
        <end position="128"/>
    </location>
</feature>
<dbReference type="InterPro" id="IPR037523">
    <property type="entry name" value="VOC_core"/>
</dbReference>
<protein>
    <recommendedName>
        <fullName evidence="1">VOC domain-containing protein</fullName>
    </recommendedName>
</protein>
<dbReference type="EMBL" id="BBWV01000002">
    <property type="protein sequence ID" value="GAO43533.1"/>
    <property type="molecule type" value="Genomic_DNA"/>
</dbReference>
<sequence length="130" mass="14264">MHNTLAMSQDHPTFGNGKICYLEIPSRDALESADFYEKVLGWHIRKRGDGEISFDDSVMEVSGTWRTDRKPVSGLGLLVHFMVVDIGATMALVEVNGGKIVQPVDVEAPEITARFTDPSGNLFGLYQHGG</sequence>
<dbReference type="InterPro" id="IPR004360">
    <property type="entry name" value="Glyas_Fos-R_dOase_dom"/>
</dbReference>
<evidence type="ECO:0000313" key="3">
    <source>
        <dbReference type="Proteomes" id="UP000033121"/>
    </source>
</evidence>
<dbReference type="Proteomes" id="UP000033121">
    <property type="component" value="Unassembled WGS sequence"/>
</dbReference>
<dbReference type="PANTHER" id="PTHR33993">
    <property type="entry name" value="GLYOXALASE-RELATED"/>
    <property type="match status" value="1"/>
</dbReference>
<organism evidence="2 3">
    <name type="scientific">Flavihumibacter petaseus NBRC 106054</name>
    <dbReference type="NCBI Taxonomy" id="1220578"/>
    <lineage>
        <taxon>Bacteria</taxon>
        <taxon>Pseudomonadati</taxon>
        <taxon>Bacteroidota</taxon>
        <taxon>Chitinophagia</taxon>
        <taxon>Chitinophagales</taxon>
        <taxon>Chitinophagaceae</taxon>
        <taxon>Flavihumibacter</taxon>
    </lineage>
</organism>
<dbReference type="Gene3D" id="3.10.180.10">
    <property type="entry name" value="2,3-Dihydroxybiphenyl 1,2-Dioxygenase, domain 1"/>
    <property type="match status" value="1"/>
</dbReference>
<evidence type="ECO:0000313" key="2">
    <source>
        <dbReference type="EMBL" id="GAO43533.1"/>
    </source>
</evidence>
<comment type="caution">
    <text evidence="2">The sequence shown here is derived from an EMBL/GenBank/DDBJ whole genome shotgun (WGS) entry which is preliminary data.</text>
</comment>
<accession>A0A0E9N1B4</accession>
<name>A0A0E9N1B4_9BACT</name>
<dbReference type="PROSITE" id="PS51819">
    <property type="entry name" value="VOC"/>
    <property type="match status" value="1"/>
</dbReference>